<sequence>MDAYLSGLTAFLITLALAVALVLLYRSMSRKITRIQRSQEQDGAEGAPRKDGEEGAKNRSRDAGR</sequence>
<keyword evidence="2" id="KW-0472">Membrane</keyword>
<feature type="region of interest" description="Disordered" evidence="1">
    <location>
        <begin position="34"/>
        <end position="65"/>
    </location>
</feature>
<gene>
    <name evidence="3" type="ordered locus">Tbis_3099</name>
</gene>
<dbReference type="HOGENOM" id="CLU_2848393_0_0_11"/>
<dbReference type="AlphaFoldDB" id="D6Y858"/>
<protein>
    <submittedName>
        <fullName evidence="3">Uncharacterized protein</fullName>
    </submittedName>
</protein>
<dbReference type="EMBL" id="CP001874">
    <property type="protein sequence ID" value="ADG89794.1"/>
    <property type="molecule type" value="Genomic_DNA"/>
</dbReference>
<evidence type="ECO:0000313" key="3">
    <source>
        <dbReference type="EMBL" id="ADG89794.1"/>
    </source>
</evidence>
<feature type="transmembrane region" description="Helical" evidence="2">
    <location>
        <begin position="6"/>
        <end position="25"/>
    </location>
</feature>
<evidence type="ECO:0000256" key="1">
    <source>
        <dbReference type="SAM" id="MobiDB-lite"/>
    </source>
</evidence>
<keyword evidence="2" id="KW-1133">Transmembrane helix</keyword>
<keyword evidence="2" id="KW-0812">Transmembrane</keyword>
<dbReference type="STRING" id="469371.Tbis_3099"/>
<feature type="compositionally biased region" description="Basic and acidic residues" evidence="1">
    <location>
        <begin position="47"/>
        <end position="65"/>
    </location>
</feature>
<keyword evidence="4" id="KW-1185">Reference proteome</keyword>
<organism evidence="3 4">
    <name type="scientific">Thermobispora bispora (strain ATCC 19993 / DSM 43833 / CBS 139.67 / JCM 10125 / KCTC 9307 / NBRC 14880 / R51)</name>
    <dbReference type="NCBI Taxonomy" id="469371"/>
    <lineage>
        <taxon>Bacteria</taxon>
        <taxon>Bacillati</taxon>
        <taxon>Actinomycetota</taxon>
        <taxon>Actinomycetes</taxon>
        <taxon>Streptosporangiales</taxon>
        <taxon>Streptosporangiaceae</taxon>
        <taxon>Thermobispora</taxon>
    </lineage>
</organism>
<dbReference type="RefSeq" id="WP_013133327.1">
    <property type="nucleotide sequence ID" value="NC_014165.1"/>
</dbReference>
<dbReference type="KEGG" id="tbi:Tbis_3099"/>
<proteinExistence type="predicted"/>
<reference evidence="3 4" key="1">
    <citation type="submission" date="2010-01" db="EMBL/GenBank/DDBJ databases">
        <title>The complete genome of Thermobispora bispora DSM 43833.</title>
        <authorList>
            <consortium name="US DOE Joint Genome Institute (JGI-PGF)"/>
            <person name="Lucas S."/>
            <person name="Copeland A."/>
            <person name="Lapidus A."/>
            <person name="Glavina del Rio T."/>
            <person name="Dalin E."/>
            <person name="Tice H."/>
            <person name="Bruce D."/>
            <person name="Goodwin L."/>
            <person name="Pitluck S."/>
            <person name="Kyrpides N."/>
            <person name="Mavromatis K."/>
            <person name="Ivanova N."/>
            <person name="Mikhailova N."/>
            <person name="Chertkov O."/>
            <person name="Brettin T."/>
            <person name="Detter J.C."/>
            <person name="Han C."/>
            <person name="Larimer F."/>
            <person name="Land M."/>
            <person name="Hauser L."/>
            <person name="Markowitz V."/>
            <person name="Cheng J.-F."/>
            <person name="Hugenholtz P."/>
            <person name="Woyke T."/>
            <person name="Wu D."/>
            <person name="Jando M."/>
            <person name="Schneider S."/>
            <person name="Klenk H.-P."/>
            <person name="Eisen J.A."/>
        </authorList>
    </citation>
    <scope>NUCLEOTIDE SEQUENCE [LARGE SCALE GENOMIC DNA]</scope>
    <source>
        <strain evidence="4">ATCC 19993 / DSM 43833 / CBS 139.67 / JCM 10125 / KCTC 9307 / NBRC 14880 / R51</strain>
    </source>
</reference>
<name>D6Y858_THEBD</name>
<evidence type="ECO:0000256" key="2">
    <source>
        <dbReference type="SAM" id="Phobius"/>
    </source>
</evidence>
<dbReference type="Proteomes" id="UP000006640">
    <property type="component" value="Chromosome"/>
</dbReference>
<evidence type="ECO:0000313" key="4">
    <source>
        <dbReference type="Proteomes" id="UP000006640"/>
    </source>
</evidence>
<accession>D6Y858</accession>